<evidence type="ECO:0000313" key="4">
    <source>
        <dbReference type="Proteomes" id="UP000677803"/>
    </source>
</evidence>
<dbReference type="PANTHER" id="PTHR46879">
    <property type="entry name" value="SUSHI DOMAIN-CONTAINING PROTEIN 3"/>
    <property type="match status" value="1"/>
</dbReference>
<sequence>MLRLIEWLGCGVATAHPERIIAQRDTSPAVFAHPPAGAESSETRSLPAQPEEQTVTIMSAATASVVDVSRSDFTNKDVRKKSASGHPQAQCTPIPLPALGTRRIIQGNGTNVGTVISLQCPAKHKLVGKDVKCVMDNNSTHWEGETYCKPLSRYDDYGFQVAVLVSIISSGIILLMSVAFITCCLLDCIKEDERKKKERESDVWQLEEQEQHQDNNRFGFSHKGRNNNNNNAHEQVVPLWGTGNPALCENMRPCRCQQPYAYGPPACTYTPPPPFASLPGQNYDQPLLFQNLDSQLPQYPGPPLSTNPATSQDLVSAAGSGLVWHYGGHHSRPPHTPPTTDSSMGSLNSNRNVNPKELSIRIISV</sequence>
<evidence type="ECO:0000313" key="3">
    <source>
        <dbReference type="EMBL" id="CAG6021636.1"/>
    </source>
</evidence>
<proteinExistence type="predicted"/>
<evidence type="ECO:0000256" key="2">
    <source>
        <dbReference type="SAM" id="Phobius"/>
    </source>
</evidence>
<protein>
    <submittedName>
        <fullName evidence="3">(Atlantic silverside) hypothetical protein</fullName>
    </submittedName>
</protein>
<dbReference type="OrthoDB" id="9939976at2759"/>
<feature type="region of interest" description="Disordered" evidence="1">
    <location>
        <begin position="325"/>
        <end position="352"/>
    </location>
</feature>
<evidence type="ECO:0000256" key="1">
    <source>
        <dbReference type="SAM" id="MobiDB-lite"/>
    </source>
</evidence>
<dbReference type="Proteomes" id="UP000677803">
    <property type="component" value="Unassembled WGS sequence"/>
</dbReference>
<keyword evidence="2" id="KW-1133">Transmembrane helix</keyword>
<organism evidence="3 4">
    <name type="scientific">Menidia menidia</name>
    <name type="common">Atlantic silverside</name>
    <dbReference type="NCBI Taxonomy" id="238744"/>
    <lineage>
        <taxon>Eukaryota</taxon>
        <taxon>Metazoa</taxon>
        <taxon>Chordata</taxon>
        <taxon>Craniata</taxon>
        <taxon>Vertebrata</taxon>
        <taxon>Euteleostomi</taxon>
        <taxon>Actinopterygii</taxon>
        <taxon>Neopterygii</taxon>
        <taxon>Teleostei</taxon>
        <taxon>Neoteleostei</taxon>
        <taxon>Acanthomorphata</taxon>
        <taxon>Ovalentaria</taxon>
        <taxon>Atherinomorphae</taxon>
        <taxon>Atheriniformes</taxon>
        <taxon>Atherinopsidae</taxon>
        <taxon>Menidiinae</taxon>
        <taxon>Menidia</taxon>
    </lineage>
</organism>
<name>A0A8S4BZL4_9TELE</name>
<gene>
    <name evidence="3" type="ORF">MMEN_LOCUS21831</name>
</gene>
<accession>A0A8S4BZL4</accession>
<keyword evidence="2" id="KW-0472">Membrane</keyword>
<dbReference type="InterPro" id="IPR053067">
    <property type="entry name" value="SUSD3"/>
</dbReference>
<comment type="caution">
    <text evidence="3">The sequence shown here is derived from an EMBL/GenBank/DDBJ whole genome shotgun (WGS) entry which is preliminary data.</text>
</comment>
<dbReference type="AlphaFoldDB" id="A0A8S4BZL4"/>
<dbReference type="GO" id="GO:0005886">
    <property type="term" value="C:plasma membrane"/>
    <property type="evidence" value="ECO:0007669"/>
    <property type="project" value="TreeGrafter"/>
</dbReference>
<dbReference type="PANTHER" id="PTHR46879:SF1">
    <property type="entry name" value="SUSHI DOMAIN-CONTAINING PROTEIN 3"/>
    <property type="match status" value="1"/>
</dbReference>
<reference evidence="3" key="1">
    <citation type="submission" date="2021-05" db="EMBL/GenBank/DDBJ databases">
        <authorList>
            <person name="Tigano A."/>
        </authorList>
    </citation>
    <scope>NUCLEOTIDE SEQUENCE</scope>
</reference>
<keyword evidence="2" id="KW-0812">Transmembrane</keyword>
<feature type="transmembrane region" description="Helical" evidence="2">
    <location>
        <begin position="157"/>
        <end position="189"/>
    </location>
</feature>
<dbReference type="EMBL" id="CAJRST010041110">
    <property type="protein sequence ID" value="CAG6021636.1"/>
    <property type="molecule type" value="Genomic_DNA"/>
</dbReference>
<keyword evidence="4" id="KW-1185">Reference proteome</keyword>